<feature type="transmembrane region" description="Helical" evidence="1">
    <location>
        <begin position="21"/>
        <end position="43"/>
    </location>
</feature>
<feature type="transmembrane region" description="Helical" evidence="1">
    <location>
        <begin position="198"/>
        <end position="216"/>
    </location>
</feature>
<dbReference type="InterPro" id="IPR007038">
    <property type="entry name" value="HupE_UreJ"/>
</dbReference>
<dbReference type="EMBL" id="JAMQAY010000007">
    <property type="protein sequence ID" value="MCM2403115.1"/>
    <property type="molecule type" value="Genomic_DNA"/>
</dbReference>
<feature type="transmembrane region" description="Helical" evidence="1">
    <location>
        <begin position="167"/>
        <end position="191"/>
    </location>
</feature>
<feature type="transmembrane region" description="Helical" evidence="1">
    <location>
        <begin position="115"/>
        <end position="132"/>
    </location>
</feature>
<feature type="transmembrane region" description="Helical" evidence="1">
    <location>
        <begin position="139"/>
        <end position="155"/>
    </location>
</feature>
<feature type="transmembrane region" description="Helical" evidence="1">
    <location>
        <begin position="63"/>
        <end position="80"/>
    </location>
</feature>
<evidence type="ECO:0000313" key="2">
    <source>
        <dbReference type="EMBL" id="MCM2403115.1"/>
    </source>
</evidence>
<reference evidence="2 3" key="1">
    <citation type="submission" date="2022-06" db="EMBL/GenBank/DDBJ databases">
        <authorList>
            <person name="Sun Q."/>
        </authorList>
    </citation>
    <scope>NUCLEOTIDE SEQUENCE [LARGE SCALE GENOMIC DNA]</scope>
    <source>
        <strain evidence="2 3">S153</strain>
    </source>
</reference>
<sequence length="217" mass="22386">MTRFLQPLRFTLMSAPSPGRLSTLVTGTAGLAFFVGTSIPTAAMAHDLGGPMGGFGSGLGHPLAGFDHFLAMLAVGLWGAQMGGRSVWTLPATFPLIMCIGGIFGMFGLIPDETIRIAIAVSLMVLGGVIAAGWRAPEWAALVIVALFALFHGYPHGQATLRAADPAAFTVGFVVSTGAIHILGIGVGYGLKGIWNGNLVRALGGVIAVCGVYFLFK</sequence>
<dbReference type="Pfam" id="PF04955">
    <property type="entry name" value="HupE_UreJ"/>
    <property type="match status" value="1"/>
</dbReference>
<accession>A0ABT0VB63</accession>
<comment type="caution">
    <text evidence="2">The sequence shown here is derived from an EMBL/GenBank/DDBJ whole genome shotgun (WGS) entry which is preliminary data.</text>
</comment>
<name>A0ABT0VB63_9HYPH</name>
<keyword evidence="3" id="KW-1185">Reference proteome</keyword>
<dbReference type="Proteomes" id="UP001155079">
    <property type="component" value="Unassembled WGS sequence"/>
</dbReference>
<keyword evidence="1" id="KW-0812">Transmembrane</keyword>
<organism evidence="2 3">
    <name type="scientific">Ciceribacter sichuanensis</name>
    <dbReference type="NCBI Taxonomy" id="2949647"/>
    <lineage>
        <taxon>Bacteria</taxon>
        <taxon>Pseudomonadati</taxon>
        <taxon>Pseudomonadota</taxon>
        <taxon>Alphaproteobacteria</taxon>
        <taxon>Hyphomicrobiales</taxon>
        <taxon>Rhizobiaceae</taxon>
        <taxon>Ciceribacter</taxon>
    </lineage>
</organism>
<dbReference type="PIRSF" id="PIRSF016919">
    <property type="entry name" value="HupE_UreJ"/>
    <property type="match status" value="1"/>
</dbReference>
<proteinExistence type="predicted"/>
<evidence type="ECO:0000256" key="1">
    <source>
        <dbReference type="SAM" id="Phobius"/>
    </source>
</evidence>
<evidence type="ECO:0000313" key="3">
    <source>
        <dbReference type="Proteomes" id="UP001155079"/>
    </source>
</evidence>
<gene>
    <name evidence="2" type="ORF">NBH20_18255</name>
</gene>
<feature type="transmembrane region" description="Helical" evidence="1">
    <location>
        <begin position="87"/>
        <end position="109"/>
    </location>
</feature>
<protein>
    <submittedName>
        <fullName evidence="2">HupE/UreJ family protein</fullName>
    </submittedName>
</protein>
<keyword evidence="1" id="KW-1133">Transmembrane helix</keyword>
<dbReference type="RefSeq" id="WP_250946106.1">
    <property type="nucleotide sequence ID" value="NZ_JAMQAY010000007.1"/>
</dbReference>
<keyword evidence="1" id="KW-0472">Membrane</keyword>